<comment type="caution">
    <text evidence="1">The sequence shown here is derived from an EMBL/GenBank/DDBJ whole genome shotgun (WGS) entry which is preliminary data.</text>
</comment>
<dbReference type="EMBL" id="BART01023261">
    <property type="protein sequence ID" value="GAH04954.1"/>
    <property type="molecule type" value="Genomic_DNA"/>
</dbReference>
<protein>
    <submittedName>
        <fullName evidence="1">Uncharacterized protein</fullName>
    </submittedName>
</protein>
<gene>
    <name evidence="1" type="ORF">S01H4_42373</name>
</gene>
<feature type="non-terminal residue" evidence="1">
    <location>
        <position position="1"/>
    </location>
</feature>
<evidence type="ECO:0000313" key="1">
    <source>
        <dbReference type="EMBL" id="GAH04954.1"/>
    </source>
</evidence>
<accession>X1DIZ2</accession>
<proteinExistence type="predicted"/>
<reference evidence="1" key="1">
    <citation type="journal article" date="2014" name="Front. Microbiol.">
        <title>High frequency of phylogenetically diverse reductive dehalogenase-homologous genes in deep subseafloor sedimentary metagenomes.</title>
        <authorList>
            <person name="Kawai M."/>
            <person name="Futagami T."/>
            <person name="Toyoda A."/>
            <person name="Takaki Y."/>
            <person name="Nishi S."/>
            <person name="Hori S."/>
            <person name="Arai W."/>
            <person name="Tsubouchi T."/>
            <person name="Morono Y."/>
            <person name="Uchiyama I."/>
            <person name="Ito T."/>
            <person name="Fujiyama A."/>
            <person name="Inagaki F."/>
            <person name="Takami H."/>
        </authorList>
    </citation>
    <scope>NUCLEOTIDE SEQUENCE</scope>
    <source>
        <strain evidence="1">Expedition CK06-06</strain>
    </source>
</reference>
<dbReference type="AlphaFoldDB" id="X1DIZ2"/>
<sequence length="30" mass="3342">GPTRQSTGKAKGRNNTFPSIYVLYPIHPQI</sequence>
<name>X1DIZ2_9ZZZZ</name>
<organism evidence="1">
    <name type="scientific">marine sediment metagenome</name>
    <dbReference type="NCBI Taxonomy" id="412755"/>
    <lineage>
        <taxon>unclassified sequences</taxon>
        <taxon>metagenomes</taxon>
        <taxon>ecological metagenomes</taxon>
    </lineage>
</organism>